<organism evidence="4 5">
    <name type="scientific">Rodentibacter myodis</name>
    <dbReference type="NCBI Taxonomy" id="1907939"/>
    <lineage>
        <taxon>Bacteria</taxon>
        <taxon>Pseudomonadati</taxon>
        <taxon>Pseudomonadota</taxon>
        <taxon>Gammaproteobacteria</taxon>
        <taxon>Pasteurellales</taxon>
        <taxon>Pasteurellaceae</taxon>
        <taxon>Rodentibacter</taxon>
    </lineage>
</organism>
<keyword evidence="2" id="KW-0472">Membrane</keyword>
<keyword evidence="2" id="KW-0812">Transmembrane</keyword>
<reference evidence="4 5" key="1">
    <citation type="submission" date="2016-10" db="EMBL/GenBank/DDBJ databases">
        <title>Rodentibacter gen. nov. and new species.</title>
        <authorList>
            <person name="Christensen H."/>
        </authorList>
    </citation>
    <scope>NUCLEOTIDE SEQUENCE [LARGE SCALE GENOMIC DNA]</scope>
    <source>
        <strain evidence="4 5">Ac151</strain>
    </source>
</reference>
<keyword evidence="2" id="KW-1133">Transmembrane helix</keyword>
<feature type="domain" description="Prepilin type IV endopeptidase peptidase" evidence="3">
    <location>
        <begin position="92"/>
        <end position="200"/>
    </location>
</feature>
<dbReference type="InterPro" id="IPR000045">
    <property type="entry name" value="Prepilin_IV_endopep_pep"/>
</dbReference>
<dbReference type="OrthoDB" id="5689065at2"/>
<feature type="transmembrane region" description="Helical" evidence="2">
    <location>
        <begin position="85"/>
        <end position="102"/>
    </location>
</feature>
<feature type="transmembrane region" description="Helical" evidence="2">
    <location>
        <begin position="108"/>
        <end position="126"/>
    </location>
</feature>
<accession>A0A1V3JTQ9</accession>
<comment type="caution">
    <text evidence="4">The sequence shown here is derived from an EMBL/GenBank/DDBJ whole genome shotgun (WGS) entry which is preliminary data.</text>
</comment>
<dbReference type="GO" id="GO:0006465">
    <property type="term" value="P:signal peptide processing"/>
    <property type="evidence" value="ECO:0007669"/>
    <property type="project" value="TreeGrafter"/>
</dbReference>
<feature type="transmembrane region" description="Helical" evidence="2">
    <location>
        <begin position="208"/>
        <end position="225"/>
    </location>
</feature>
<feature type="transmembrane region" description="Helical" evidence="2">
    <location>
        <begin position="62"/>
        <end position="80"/>
    </location>
</feature>
<evidence type="ECO:0000256" key="1">
    <source>
        <dbReference type="ARBA" id="ARBA00005801"/>
    </source>
</evidence>
<keyword evidence="5" id="KW-1185">Reference proteome</keyword>
<sequence length="227" mass="25862">MILLAAFLLGGTFGVGLWLYISGFITRLQADIYNNYIELFPKKRPLFQPHFATIQQKKCGHILRYFFITGFLCALLTALAENPLFALWLGGILILLWAIAYLDWQYQLISPTPCLWLLAFGLFGAAQSFSPLTLEQSLQSAVIFFLIFYGIYWIAKWYYQKEAFGQGDYWLALGIGSYLPLEDLPLFLFIASALGILLAIFSKRKDNFLPFAPFLCLAVLVVFSLNY</sequence>
<evidence type="ECO:0000256" key="2">
    <source>
        <dbReference type="SAM" id="Phobius"/>
    </source>
</evidence>
<dbReference type="Proteomes" id="UP000188602">
    <property type="component" value="Unassembled WGS sequence"/>
</dbReference>
<dbReference type="GO" id="GO:0004190">
    <property type="term" value="F:aspartic-type endopeptidase activity"/>
    <property type="evidence" value="ECO:0007669"/>
    <property type="project" value="InterPro"/>
</dbReference>
<gene>
    <name evidence="4" type="ORF">BKL49_00425</name>
</gene>
<name>A0A1V3JTQ9_9PAST</name>
<dbReference type="GO" id="GO:0005886">
    <property type="term" value="C:plasma membrane"/>
    <property type="evidence" value="ECO:0007669"/>
    <property type="project" value="TreeGrafter"/>
</dbReference>
<dbReference type="Pfam" id="PF01478">
    <property type="entry name" value="Peptidase_A24"/>
    <property type="match status" value="1"/>
</dbReference>
<dbReference type="STRING" id="1907939.BKL49_00425"/>
<evidence type="ECO:0000259" key="3">
    <source>
        <dbReference type="Pfam" id="PF01478"/>
    </source>
</evidence>
<evidence type="ECO:0000313" key="5">
    <source>
        <dbReference type="Proteomes" id="UP000188602"/>
    </source>
</evidence>
<feature type="transmembrane region" description="Helical" evidence="2">
    <location>
        <begin position="138"/>
        <end position="155"/>
    </location>
</feature>
<dbReference type="InterPro" id="IPR050882">
    <property type="entry name" value="Prepilin_peptidase/N-MTase"/>
</dbReference>
<dbReference type="PANTHER" id="PTHR30487">
    <property type="entry name" value="TYPE 4 PREPILIN-LIKE PROTEINS LEADER PEPTIDE-PROCESSING ENZYME"/>
    <property type="match status" value="1"/>
</dbReference>
<proteinExistence type="inferred from homology"/>
<dbReference type="Gene3D" id="1.20.120.1220">
    <property type="match status" value="1"/>
</dbReference>
<comment type="similarity">
    <text evidence="1">Belongs to the peptidase A24 family.</text>
</comment>
<dbReference type="EMBL" id="MLHQ01000001">
    <property type="protein sequence ID" value="OOF60192.1"/>
    <property type="molecule type" value="Genomic_DNA"/>
</dbReference>
<dbReference type="PANTHER" id="PTHR30487:SF0">
    <property type="entry name" value="PREPILIN LEADER PEPTIDASE_N-METHYLTRANSFERASE-RELATED"/>
    <property type="match status" value="1"/>
</dbReference>
<dbReference type="AlphaFoldDB" id="A0A1V3JTQ9"/>
<dbReference type="RefSeq" id="WP_077422677.1">
    <property type="nucleotide sequence ID" value="NZ_MLHQ01000001.1"/>
</dbReference>
<evidence type="ECO:0000313" key="4">
    <source>
        <dbReference type="EMBL" id="OOF60192.1"/>
    </source>
</evidence>
<protein>
    <submittedName>
        <fullName evidence="4">Prepilin peptidase</fullName>
    </submittedName>
</protein>